<evidence type="ECO:0000313" key="3">
    <source>
        <dbReference type="Proteomes" id="UP000199297"/>
    </source>
</evidence>
<evidence type="ECO:0000313" key="2">
    <source>
        <dbReference type="EMBL" id="SEL80653.1"/>
    </source>
</evidence>
<feature type="chain" id="PRO_5011766062" evidence="1">
    <location>
        <begin position="33"/>
        <end position="159"/>
    </location>
</feature>
<feature type="signal peptide" evidence="1">
    <location>
        <begin position="1"/>
        <end position="32"/>
    </location>
</feature>
<dbReference type="Proteomes" id="UP000199297">
    <property type="component" value="Unassembled WGS sequence"/>
</dbReference>
<name>A0A1H7T7B9_9GAMM</name>
<dbReference type="EMBL" id="FOBI01000023">
    <property type="protein sequence ID" value="SEL80653.1"/>
    <property type="molecule type" value="Genomic_DNA"/>
</dbReference>
<keyword evidence="3" id="KW-1185">Reference proteome</keyword>
<organism evidence="2 3">
    <name type="scientific">Colwellia chukchiensis</name>
    <dbReference type="NCBI Taxonomy" id="641665"/>
    <lineage>
        <taxon>Bacteria</taxon>
        <taxon>Pseudomonadati</taxon>
        <taxon>Pseudomonadota</taxon>
        <taxon>Gammaproteobacteria</taxon>
        <taxon>Alteromonadales</taxon>
        <taxon>Colwelliaceae</taxon>
        <taxon>Colwellia</taxon>
    </lineage>
</organism>
<dbReference type="AlphaFoldDB" id="A0A1H7T7B9"/>
<dbReference type="STRING" id="641665.GCA_002104455_02298"/>
<keyword evidence="1" id="KW-0732">Signal</keyword>
<evidence type="ECO:0000256" key="1">
    <source>
        <dbReference type="SAM" id="SignalP"/>
    </source>
</evidence>
<accession>A0A1H7T7B9</accession>
<dbReference type="InterPro" id="IPR012899">
    <property type="entry name" value="LTXXQ"/>
</dbReference>
<gene>
    <name evidence="2" type="ORF">SAMN05216262_12323</name>
</gene>
<protein>
    <submittedName>
        <fullName evidence="2">Heavy-metal resistance</fullName>
    </submittedName>
</protein>
<proteinExistence type="predicted"/>
<sequence>MQTTQQYAMIKRFITIAALLLAVTSVSSFALAHQQHQHHKMYQQVMDIDKQALKMHKRMHRLTKVLALSEAQQAEIMQLFTEQKAERLAQKTALSGFKTQLQGLTQASEFDENQFNAIYAEFQPAFQAMAMQKAKMHHGVLQVLTPQQQQKYLKMRRHR</sequence>
<reference evidence="3" key="1">
    <citation type="submission" date="2016-10" db="EMBL/GenBank/DDBJ databases">
        <authorList>
            <person name="Varghese N."/>
            <person name="Submissions S."/>
        </authorList>
    </citation>
    <scope>NUCLEOTIDE SEQUENCE [LARGE SCALE GENOMIC DNA]</scope>
    <source>
        <strain evidence="3">CGMCC 1.9127</strain>
    </source>
</reference>
<dbReference type="Gene3D" id="1.20.120.1490">
    <property type="match status" value="1"/>
</dbReference>
<dbReference type="RefSeq" id="WP_085283942.1">
    <property type="nucleotide sequence ID" value="NZ_FOBI01000023.1"/>
</dbReference>
<dbReference type="Pfam" id="PF07813">
    <property type="entry name" value="LTXXQ"/>
    <property type="match status" value="1"/>
</dbReference>
<dbReference type="OrthoDB" id="6227479at2"/>